<name>A0ABT3L1E4_9CYAN</name>
<accession>A0ABT3L1E4</accession>
<dbReference type="EMBL" id="JAIHOM010000011">
    <property type="protein sequence ID" value="MCW6035323.1"/>
    <property type="molecule type" value="Genomic_DNA"/>
</dbReference>
<evidence type="ECO:0000256" key="4">
    <source>
        <dbReference type="ARBA" id="ARBA00023136"/>
    </source>
</evidence>
<keyword evidence="3" id="KW-1133">Transmembrane helix</keyword>
<dbReference type="SUPFAM" id="SSF52540">
    <property type="entry name" value="P-loop containing nucleoside triphosphate hydrolases"/>
    <property type="match status" value="1"/>
</dbReference>
<keyword evidence="4" id="KW-0472">Membrane</keyword>
<comment type="caution">
    <text evidence="5">The sequence shown here is derived from an EMBL/GenBank/DDBJ whole genome shotgun (WGS) entry which is preliminary data.</text>
</comment>
<keyword evidence="2" id="KW-0812">Transmembrane</keyword>
<proteinExistence type="predicted"/>
<dbReference type="InterPro" id="IPR021147">
    <property type="entry name" value="DUF697"/>
</dbReference>
<dbReference type="InterPro" id="IPR027417">
    <property type="entry name" value="P-loop_NTPase"/>
</dbReference>
<organism evidence="5 6">
    <name type="scientific">Spirulina subsalsa FACHB-351</name>
    <dbReference type="NCBI Taxonomy" id="234711"/>
    <lineage>
        <taxon>Bacteria</taxon>
        <taxon>Bacillati</taxon>
        <taxon>Cyanobacteriota</taxon>
        <taxon>Cyanophyceae</taxon>
        <taxon>Spirulinales</taxon>
        <taxon>Spirulinaceae</taxon>
        <taxon>Spirulina</taxon>
    </lineage>
</organism>
<dbReference type="Gene3D" id="3.40.50.300">
    <property type="entry name" value="P-loop containing nucleotide triphosphate hydrolases"/>
    <property type="match status" value="1"/>
</dbReference>
<gene>
    <name evidence="5" type="ORF">K4A83_03410</name>
</gene>
<evidence type="ECO:0000256" key="1">
    <source>
        <dbReference type="ARBA" id="ARBA00004141"/>
    </source>
</evidence>
<sequence>MAVKLRKPVLVGGITLSFGLWLWWTIQDSLAEVGEGGMLFLTALGGGLWWLQRRRKGGVLPESPIVPLSLEQVQSAIAQTQKQLQTLYTEAPHQDYSALSQALEELPQTLQRQRLNLAITGLGKVGKTSLLSHLMTSLQTPEIHWQEIPLSSLGESDLETHLAPLKSVDLLLWVITGDLTESQHQALRSLKANHHRTLILFNKQDQYCAEDRTLILEQVRQHLWGLIPEQDIMAIAAAPSPVKVRKHQADGTIEESWEAQSPSLTGLNQRLGEILTENPQPLVWATTWRQNQGLQRRIKEQLNEVRRDRALPILEQYQWVAAATAFANPVPALDILATAAINAQLLIDLGAIYEQKLSLNQAQTAAATLGSLMMKLGLVELSTQTIAGFLKTNAMTYIAGGVVQGISAAYLTRLAGLSLIEYFQTQDADLEANLTFNPQRLGQTLKQIFEQNQRGIVLQKFVKQAMTRLTGESVRLTS</sequence>
<dbReference type="Proteomes" id="UP001526426">
    <property type="component" value="Unassembled WGS sequence"/>
</dbReference>
<keyword evidence="6" id="KW-1185">Reference proteome</keyword>
<protein>
    <submittedName>
        <fullName evidence="5">DUF697 domain-containing protein</fullName>
    </submittedName>
</protein>
<evidence type="ECO:0000313" key="5">
    <source>
        <dbReference type="EMBL" id="MCW6035323.1"/>
    </source>
</evidence>
<dbReference type="Pfam" id="PF05128">
    <property type="entry name" value="DUF697"/>
    <property type="match status" value="1"/>
</dbReference>
<dbReference type="RefSeq" id="WP_265263000.1">
    <property type="nucleotide sequence ID" value="NZ_JAIHOM010000011.1"/>
</dbReference>
<reference evidence="5 6" key="1">
    <citation type="submission" date="2021-08" db="EMBL/GenBank/DDBJ databases">
        <title>Draft genome sequence of Spirulina subsalsa with high tolerance to salinity and hype-accumulation of phycocyanin.</title>
        <authorList>
            <person name="Pei H."/>
            <person name="Jiang L."/>
        </authorList>
    </citation>
    <scope>NUCLEOTIDE SEQUENCE [LARGE SCALE GENOMIC DNA]</scope>
    <source>
        <strain evidence="5 6">FACHB-351</strain>
    </source>
</reference>
<evidence type="ECO:0000313" key="6">
    <source>
        <dbReference type="Proteomes" id="UP001526426"/>
    </source>
</evidence>
<evidence type="ECO:0000256" key="3">
    <source>
        <dbReference type="ARBA" id="ARBA00022989"/>
    </source>
</evidence>
<evidence type="ECO:0000256" key="2">
    <source>
        <dbReference type="ARBA" id="ARBA00022692"/>
    </source>
</evidence>
<comment type="subcellular location">
    <subcellularLocation>
        <location evidence="1">Membrane</location>
        <topology evidence="1">Multi-pass membrane protein</topology>
    </subcellularLocation>
</comment>